<feature type="signal peptide" evidence="6">
    <location>
        <begin position="1"/>
        <end position="29"/>
    </location>
</feature>
<keyword evidence="3 8" id="KW-0255">Endonuclease</keyword>
<keyword evidence="3 8" id="KW-0378">Hydrolase</keyword>
<dbReference type="CDD" id="cd00091">
    <property type="entry name" value="NUC"/>
    <property type="match status" value="1"/>
</dbReference>
<dbReference type="InterPro" id="IPR001604">
    <property type="entry name" value="Endo_G_ENPP1-like_dom"/>
</dbReference>
<evidence type="ECO:0000256" key="5">
    <source>
        <dbReference type="PIRSR" id="PIRSR640255-2"/>
    </source>
</evidence>
<accession>A0A4D6FRS1</accession>
<evidence type="ECO:0000313" key="8">
    <source>
        <dbReference type="EMBL" id="QCB20006.1"/>
    </source>
</evidence>
<dbReference type="GO" id="GO:0000014">
    <property type="term" value="F:single-stranded DNA endodeoxyribonuclease activity"/>
    <property type="evidence" value="ECO:0007669"/>
    <property type="project" value="TreeGrafter"/>
</dbReference>
<protein>
    <submittedName>
        <fullName evidence="8">DNA/RNA nonspecific endonuclease</fullName>
    </submittedName>
</protein>
<keyword evidence="6" id="KW-0732">Signal</keyword>
<keyword evidence="2" id="KW-0540">Nuclease</keyword>
<dbReference type="Pfam" id="PF01223">
    <property type="entry name" value="Endonuclease_NS"/>
    <property type="match status" value="1"/>
</dbReference>
<keyword evidence="5" id="KW-0479">Metal-binding</keyword>
<name>A0A4D6FRS1_LAOST</name>
<feature type="domain" description="DNA/RNA non-specific endonuclease/pyrophosphatase/phosphodiesterase" evidence="7">
    <location>
        <begin position="161"/>
        <end position="407"/>
    </location>
</feature>
<dbReference type="SMART" id="SM00892">
    <property type="entry name" value="Endonuclease_NS"/>
    <property type="match status" value="1"/>
</dbReference>
<evidence type="ECO:0000256" key="1">
    <source>
        <dbReference type="ARBA" id="ARBA00010052"/>
    </source>
</evidence>
<reference evidence="8" key="1">
    <citation type="submission" date="2018-08" db="EMBL/GenBank/DDBJ databases">
        <authorList>
            <person name="Huang H.-J."/>
            <person name="Hong X.-Y."/>
        </authorList>
    </citation>
    <scope>NUCLEOTIDE SEQUENCE</scope>
</reference>
<evidence type="ECO:0000256" key="3">
    <source>
        <dbReference type="ARBA" id="ARBA00022759"/>
    </source>
</evidence>
<proteinExistence type="evidence at transcript level"/>
<feature type="active site" description="Proton acceptor" evidence="4">
    <location>
        <position position="249"/>
    </location>
</feature>
<dbReference type="GO" id="GO:0005743">
    <property type="term" value="C:mitochondrial inner membrane"/>
    <property type="evidence" value="ECO:0007669"/>
    <property type="project" value="TreeGrafter"/>
</dbReference>
<dbReference type="InterPro" id="IPR044929">
    <property type="entry name" value="DNA/RNA_non-sp_Endonuclease_sf"/>
</dbReference>
<dbReference type="AlphaFoldDB" id="A0A4D6FRS1"/>
<evidence type="ECO:0000256" key="4">
    <source>
        <dbReference type="PIRSR" id="PIRSR640255-1"/>
    </source>
</evidence>
<sequence length="424" mass="47947">MYLVFKCFLSSAGLIHLVLLVSSFSICTCNPVDSPTNYHLVRAGCMLLTNQDWGEPQSLILNSNMTKIVYPETEDSVLLYPCEDIVLACPGSKFKLTEDEVLHAKCERGTQISADHGGSPFDFQTASCEKLPRTTAMATGRCGNDGEMKNIEIGFVVKENFISLIDICFDENLLTANFSLYQASYRIAGRQHGFPRMNFIAGKFYGDVEIWKLYSRQKQRETLAKILGSEDLASTYIKDDKSYYLARGHLTAKADFVYGAEQMATFYYINVAPQWQIINAGNWAALEDNVRTYIIKNKLEVLIYTIPHGVAVLPDVDGTYQPLYLYFDENNNGLIPVPKLYIKAVVDPVSKTGIAFLTVNNPYVTMEEIQEQNYVICEDICDELDWLTWDPTNIKKGYSYCCNIKDLAKSLDFMPEIDVDDILR</sequence>
<feature type="chain" id="PRO_5020030936" evidence="6">
    <location>
        <begin position="30"/>
        <end position="424"/>
    </location>
</feature>
<dbReference type="GO" id="GO:0005634">
    <property type="term" value="C:nucleus"/>
    <property type="evidence" value="ECO:0007669"/>
    <property type="project" value="TreeGrafter"/>
</dbReference>
<dbReference type="Gene3D" id="3.40.570.10">
    <property type="entry name" value="Extracellular Endonuclease, subunit A"/>
    <property type="match status" value="1"/>
</dbReference>
<evidence type="ECO:0000256" key="6">
    <source>
        <dbReference type="SAM" id="SignalP"/>
    </source>
</evidence>
<dbReference type="EMBL" id="MH790410">
    <property type="protein sequence ID" value="QCB20006.1"/>
    <property type="molecule type" value="mRNA"/>
</dbReference>
<dbReference type="FunFam" id="3.40.570.10:FF:000007">
    <property type="entry name" value="Alkaline nuclease"/>
    <property type="match status" value="1"/>
</dbReference>
<dbReference type="PANTHER" id="PTHR13966:SF19">
    <property type="entry name" value="NUCLEASE EXOG, MITOCHONDRIAL"/>
    <property type="match status" value="1"/>
</dbReference>
<dbReference type="SUPFAM" id="SSF54060">
    <property type="entry name" value="His-Me finger endonucleases"/>
    <property type="match status" value="1"/>
</dbReference>
<organism evidence="8">
    <name type="scientific">Laodelphax striatellus</name>
    <name type="common">Small brown planthopper</name>
    <name type="synonym">Delphax striatella</name>
    <dbReference type="NCBI Taxonomy" id="195883"/>
    <lineage>
        <taxon>Eukaryota</taxon>
        <taxon>Metazoa</taxon>
        <taxon>Ecdysozoa</taxon>
        <taxon>Arthropoda</taxon>
        <taxon>Hexapoda</taxon>
        <taxon>Insecta</taxon>
        <taxon>Pterygota</taxon>
        <taxon>Neoptera</taxon>
        <taxon>Paraneoptera</taxon>
        <taxon>Hemiptera</taxon>
        <taxon>Auchenorrhyncha</taxon>
        <taxon>Fulgoroidea</taxon>
        <taxon>Delphacidae</taxon>
        <taxon>Criomorphinae</taxon>
        <taxon>Laodelphax</taxon>
    </lineage>
</organism>
<dbReference type="GO" id="GO:0003676">
    <property type="term" value="F:nucleic acid binding"/>
    <property type="evidence" value="ECO:0007669"/>
    <property type="project" value="InterPro"/>
</dbReference>
<dbReference type="InterPro" id="IPR040255">
    <property type="entry name" value="Non-specific_endonuclease"/>
</dbReference>
<dbReference type="GO" id="GO:0006309">
    <property type="term" value="P:apoptotic DNA fragmentation"/>
    <property type="evidence" value="ECO:0007669"/>
    <property type="project" value="TreeGrafter"/>
</dbReference>
<reference evidence="8" key="2">
    <citation type="journal article" date="2019" name="New Phytol.">
        <title>Salivary DNase II from Laodelphax striatellus acts as an effector that suppresses plant defence.</title>
        <authorList>
            <person name="Huang H.J."/>
            <person name="Cui J.R."/>
            <person name="Xia X."/>
            <person name="Chen J."/>
            <person name="Ye Y.X."/>
            <person name="Zhang C.X."/>
            <person name="Hong X.Y."/>
        </authorList>
    </citation>
    <scope>NUCLEOTIDE SEQUENCE</scope>
</reference>
<dbReference type="GO" id="GO:0004521">
    <property type="term" value="F:RNA endonuclease activity"/>
    <property type="evidence" value="ECO:0007669"/>
    <property type="project" value="TreeGrafter"/>
</dbReference>
<evidence type="ECO:0000256" key="2">
    <source>
        <dbReference type="ARBA" id="ARBA00022722"/>
    </source>
</evidence>
<comment type="similarity">
    <text evidence="1">Belongs to the DNA/RNA non-specific endonuclease family.</text>
</comment>
<feature type="binding site" evidence="5">
    <location>
        <position position="279"/>
    </location>
    <ligand>
        <name>Mg(2+)</name>
        <dbReference type="ChEBI" id="CHEBI:18420"/>
        <note>catalytic</note>
    </ligand>
</feature>
<evidence type="ECO:0000259" key="7">
    <source>
        <dbReference type="SMART" id="SM00892"/>
    </source>
</evidence>
<dbReference type="GO" id="GO:0046872">
    <property type="term" value="F:metal ion binding"/>
    <property type="evidence" value="ECO:0007669"/>
    <property type="project" value="UniProtKB-KW"/>
</dbReference>
<dbReference type="PANTHER" id="PTHR13966">
    <property type="entry name" value="ENDONUCLEASE RELATED"/>
    <property type="match status" value="1"/>
</dbReference>
<dbReference type="InterPro" id="IPR044925">
    <property type="entry name" value="His-Me_finger_sf"/>
</dbReference>